<gene>
    <name evidence="1" type="ORF">M9458_045553</name>
</gene>
<proteinExistence type="predicted"/>
<feature type="non-terminal residue" evidence="1">
    <location>
        <position position="1"/>
    </location>
</feature>
<comment type="caution">
    <text evidence="1">The sequence shown here is derived from an EMBL/GenBank/DDBJ whole genome shotgun (WGS) entry which is preliminary data.</text>
</comment>
<dbReference type="AlphaFoldDB" id="A0ABD0N797"/>
<evidence type="ECO:0000313" key="1">
    <source>
        <dbReference type="EMBL" id="KAL0157477.1"/>
    </source>
</evidence>
<dbReference type="Proteomes" id="UP001529510">
    <property type="component" value="Unassembled WGS sequence"/>
</dbReference>
<evidence type="ECO:0000313" key="2">
    <source>
        <dbReference type="Proteomes" id="UP001529510"/>
    </source>
</evidence>
<dbReference type="EMBL" id="JAMKFB020000023">
    <property type="protein sequence ID" value="KAL0157477.1"/>
    <property type="molecule type" value="Genomic_DNA"/>
</dbReference>
<protein>
    <submittedName>
        <fullName evidence="1">Uncharacterized protein</fullName>
    </submittedName>
</protein>
<name>A0ABD0N797_CIRMR</name>
<reference evidence="1 2" key="1">
    <citation type="submission" date="2024-05" db="EMBL/GenBank/DDBJ databases">
        <title>Genome sequencing and assembly of Indian major carp, Cirrhinus mrigala (Hamilton, 1822).</title>
        <authorList>
            <person name="Mohindra V."/>
            <person name="Chowdhury L.M."/>
            <person name="Lal K."/>
            <person name="Jena J.K."/>
        </authorList>
    </citation>
    <scope>NUCLEOTIDE SEQUENCE [LARGE SCALE GENOMIC DNA]</scope>
    <source>
        <strain evidence="1">CM1030</strain>
        <tissue evidence="1">Blood</tissue>
    </source>
</reference>
<keyword evidence="2" id="KW-1185">Reference proteome</keyword>
<feature type="non-terminal residue" evidence="1">
    <location>
        <position position="56"/>
    </location>
</feature>
<organism evidence="1 2">
    <name type="scientific">Cirrhinus mrigala</name>
    <name type="common">Mrigala</name>
    <dbReference type="NCBI Taxonomy" id="683832"/>
    <lineage>
        <taxon>Eukaryota</taxon>
        <taxon>Metazoa</taxon>
        <taxon>Chordata</taxon>
        <taxon>Craniata</taxon>
        <taxon>Vertebrata</taxon>
        <taxon>Euteleostomi</taxon>
        <taxon>Actinopterygii</taxon>
        <taxon>Neopterygii</taxon>
        <taxon>Teleostei</taxon>
        <taxon>Ostariophysi</taxon>
        <taxon>Cypriniformes</taxon>
        <taxon>Cyprinidae</taxon>
        <taxon>Labeoninae</taxon>
        <taxon>Labeonini</taxon>
        <taxon>Cirrhinus</taxon>
    </lineage>
</organism>
<sequence length="56" mass="6189">QLCGGEEELVVAMTPVEQVSDNPASSSDLSVTREQILTAQFECYLKIMYDPPRSDP</sequence>
<accession>A0ABD0N797</accession>